<dbReference type="GO" id="GO:0005737">
    <property type="term" value="C:cytoplasm"/>
    <property type="evidence" value="ECO:0007669"/>
    <property type="project" value="TreeGrafter"/>
</dbReference>
<dbReference type="AlphaFoldDB" id="A0AAX4PC16"/>
<dbReference type="PANTHER" id="PTHR15323:SF6">
    <property type="entry name" value="CELL DIVISION CYCLE PROTEIN 123 HOMOLOG"/>
    <property type="match status" value="1"/>
</dbReference>
<feature type="region of interest" description="Disordered" evidence="2">
    <location>
        <begin position="65"/>
        <end position="97"/>
    </location>
</feature>
<dbReference type="EMBL" id="CP151507">
    <property type="protein sequence ID" value="WZN63331.1"/>
    <property type="molecule type" value="Genomic_DNA"/>
</dbReference>
<evidence type="ECO:0000313" key="3">
    <source>
        <dbReference type="EMBL" id="WZN63331.1"/>
    </source>
</evidence>
<keyword evidence="3" id="KW-0132">Cell division</keyword>
<reference evidence="3 4" key="1">
    <citation type="submission" date="2024-03" db="EMBL/GenBank/DDBJ databases">
        <title>Complete genome sequence of the green alga Chloropicon roscoffensis RCC1871.</title>
        <authorList>
            <person name="Lemieux C."/>
            <person name="Pombert J.-F."/>
            <person name="Otis C."/>
            <person name="Turmel M."/>
        </authorList>
    </citation>
    <scope>NUCLEOTIDE SEQUENCE [LARGE SCALE GENOMIC DNA]</scope>
    <source>
        <strain evidence="3 4">RCC1871</strain>
    </source>
</reference>
<dbReference type="GO" id="GO:0051301">
    <property type="term" value="P:cell division"/>
    <property type="evidence" value="ECO:0007669"/>
    <property type="project" value="UniProtKB-KW"/>
</dbReference>
<sequence>MAADAAEGEGKVFERKPTVEEARACQFHCWFPKFGPKHAGKVVSLDLPHDFVEYLKEDGISVADDSRAFGEPASSSSGSESPSSTEEEESDGEASSAEDVLASRFGDLIAKVDSAIGDLEGSVMPKLNWACPKDATWMNPLSSLRCNNAEEIILMLKASDRVLHDMMHAFEDCADIDAGSETDLKQVLTLKKWYDFDRRRELRCFVVDGDLVGVSQRYLSEDAADLASEKEEILRKVKDFFCDVVKERFDGLSTYAFDIHISKRDRITIIDFNHSGESTNPLLYTWEELLHASGEAELRLCDSEDSRRTVPEKSVYGFPVDFNRLGDVLNSKDTDLFT</sequence>
<proteinExistence type="inferred from homology"/>
<evidence type="ECO:0000256" key="2">
    <source>
        <dbReference type="SAM" id="MobiDB-lite"/>
    </source>
</evidence>
<gene>
    <name evidence="3" type="ORF">HKI87_07g48790</name>
</gene>
<protein>
    <submittedName>
        <fullName evidence="3">Cell division cycle protein 123</fullName>
    </submittedName>
</protein>
<keyword evidence="4" id="KW-1185">Reference proteome</keyword>
<comment type="similarity">
    <text evidence="1">Belongs to the CDC123 family.</text>
</comment>
<dbReference type="InterPro" id="IPR009772">
    <property type="entry name" value="CDC123"/>
</dbReference>
<dbReference type="Proteomes" id="UP001472866">
    <property type="component" value="Chromosome 07"/>
</dbReference>
<accession>A0AAX4PC16</accession>
<dbReference type="Pfam" id="PF07065">
    <property type="entry name" value="D123"/>
    <property type="match status" value="1"/>
</dbReference>
<name>A0AAX4PC16_9CHLO</name>
<feature type="compositionally biased region" description="Low complexity" evidence="2">
    <location>
        <begin position="70"/>
        <end position="84"/>
    </location>
</feature>
<dbReference type="PANTHER" id="PTHR15323">
    <property type="entry name" value="D123 PROTEIN"/>
    <property type="match status" value="1"/>
</dbReference>
<evidence type="ECO:0000313" key="4">
    <source>
        <dbReference type="Proteomes" id="UP001472866"/>
    </source>
</evidence>
<organism evidence="3 4">
    <name type="scientific">Chloropicon roscoffensis</name>
    <dbReference type="NCBI Taxonomy" id="1461544"/>
    <lineage>
        <taxon>Eukaryota</taxon>
        <taxon>Viridiplantae</taxon>
        <taxon>Chlorophyta</taxon>
        <taxon>Chloropicophyceae</taxon>
        <taxon>Chloropicales</taxon>
        <taxon>Chloropicaceae</taxon>
        <taxon>Chloropicon</taxon>
    </lineage>
</organism>
<keyword evidence="3" id="KW-0131">Cell cycle</keyword>
<evidence type="ECO:0000256" key="1">
    <source>
        <dbReference type="ARBA" id="ARBA00011047"/>
    </source>
</evidence>